<evidence type="ECO:0000313" key="1">
    <source>
        <dbReference type="EMBL" id="KKM93552.1"/>
    </source>
</evidence>
<proteinExistence type="predicted"/>
<sequence>MAATLDVSVIAELQGLGQDISFLDKGTDGTTPTATTGRQYRTLATADADEVLDLGDVSTVTCIIIRAVTLNLDIDLDYTSSFSADMTVKAGEIPAVIVNPVGVTRVKNNGAGETPVFEVWVIGTT</sequence>
<reference evidence="1" key="1">
    <citation type="journal article" date="2015" name="Nature">
        <title>Complex archaea that bridge the gap between prokaryotes and eukaryotes.</title>
        <authorList>
            <person name="Spang A."/>
            <person name="Saw J.H."/>
            <person name="Jorgensen S.L."/>
            <person name="Zaremba-Niedzwiedzka K."/>
            <person name="Martijn J."/>
            <person name="Lind A.E."/>
            <person name="van Eijk R."/>
            <person name="Schleper C."/>
            <person name="Guy L."/>
            <person name="Ettema T.J."/>
        </authorList>
    </citation>
    <scope>NUCLEOTIDE SEQUENCE</scope>
</reference>
<dbReference type="EMBL" id="LAZR01006250">
    <property type="protein sequence ID" value="KKM93552.1"/>
    <property type="molecule type" value="Genomic_DNA"/>
</dbReference>
<accession>A0A0F9PJS9</accession>
<organism evidence="1">
    <name type="scientific">marine sediment metagenome</name>
    <dbReference type="NCBI Taxonomy" id="412755"/>
    <lineage>
        <taxon>unclassified sequences</taxon>
        <taxon>metagenomes</taxon>
        <taxon>ecological metagenomes</taxon>
    </lineage>
</organism>
<protein>
    <submittedName>
        <fullName evidence="1">Uncharacterized protein</fullName>
    </submittedName>
</protein>
<name>A0A0F9PJS9_9ZZZZ</name>
<dbReference type="AlphaFoldDB" id="A0A0F9PJS9"/>
<gene>
    <name evidence="1" type="ORF">LCGC14_1207160</name>
</gene>
<comment type="caution">
    <text evidence="1">The sequence shown here is derived from an EMBL/GenBank/DDBJ whole genome shotgun (WGS) entry which is preliminary data.</text>
</comment>